<comment type="subcellular location">
    <subcellularLocation>
        <location evidence="1 7">Cytoplasm</location>
    </subcellularLocation>
</comment>
<dbReference type="GO" id="GO:0030643">
    <property type="term" value="P:intracellular phosphate ion homeostasis"/>
    <property type="evidence" value="ECO:0007669"/>
    <property type="project" value="InterPro"/>
</dbReference>
<keyword evidence="10" id="KW-1185">Reference proteome</keyword>
<reference evidence="9 10" key="1">
    <citation type="submission" date="2018-06" db="EMBL/GenBank/DDBJ databases">
        <title>Draft genome sequence of hyperthermophilic methanogen Methanothermobacter tenebrarum sp. MCM-B 1447.</title>
        <authorList>
            <person name="Pore S.D."/>
            <person name="Dagar S."/>
            <person name="Dhakephalkar P.K."/>
        </authorList>
    </citation>
    <scope>NUCLEOTIDE SEQUENCE [LARGE SCALE GENOMIC DNA]</scope>
    <source>
        <strain evidence="9 10">MCM B 1447</strain>
    </source>
</reference>
<evidence type="ECO:0000256" key="4">
    <source>
        <dbReference type="ARBA" id="ARBA00022448"/>
    </source>
</evidence>
<dbReference type="Pfam" id="PF01895">
    <property type="entry name" value="PhoU"/>
    <property type="match status" value="2"/>
</dbReference>
<dbReference type="Gene3D" id="1.20.58.220">
    <property type="entry name" value="Phosphate transport system protein phou homolog 2, domain 2"/>
    <property type="match status" value="1"/>
</dbReference>
<dbReference type="EMBL" id="QLOE01000004">
    <property type="protein sequence ID" value="RAO79120.1"/>
    <property type="molecule type" value="Genomic_DNA"/>
</dbReference>
<accession>A0A328PBN5</accession>
<evidence type="ECO:0000256" key="2">
    <source>
        <dbReference type="ARBA" id="ARBA00008107"/>
    </source>
</evidence>
<feature type="domain" description="PhoU" evidence="8">
    <location>
        <begin position="125"/>
        <end position="209"/>
    </location>
</feature>
<evidence type="ECO:0000256" key="7">
    <source>
        <dbReference type="PIRNR" id="PIRNR003107"/>
    </source>
</evidence>
<protein>
    <recommendedName>
        <fullName evidence="7">Phosphate-specific transport system accessory protein PhoU</fullName>
    </recommendedName>
</protein>
<keyword evidence="6 7" id="KW-0592">Phosphate transport</keyword>
<evidence type="ECO:0000313" key="9">
    <source>
        <dbReference type="EMBL" id="RAO79120.1"/>
    </source>
</evidence>
<dbReference type="PANTHER" id="PTHR42930">
    <property type="entry name" value="PHOSPHATE-SPECIFIC TRANSPORT SYSTEM ACCESSORY PROTEIN PHOU"/>
    <property type="match status" value="1"/>
</dbReference>
<dbReference type="OrthoDB" id="7738at2157"/>
<dbReference type="PANTHER" id="PTHR42930:SF3">
    <property type="entry name" value="PHOSPHATE-SPECIFIC TRANSPORT SYSTEM ACCESSORY PROTEIN PHOU"/>
    <property type="match status" value="1"/>
</dbReference>
<gene>
    <name evidence="9" type="primary">phoU</name>
    <name evidence="9" type="ORF">DPC56_04135</name>
</gene>
<dbReference type="GO" id="GO:0005737">
    <property type="term" value="C:cytoplasm"/>
    <property type="evidence" value="ECO:0007669"/>
    <property type="project" value="UniProtKB-SubCell"/>
</dbReference>
<comment type="caution">
    <text evidence="9">The sequence shown here is derived from an EMBL/GenBank/DDBJ whole genome shotgun (WGS) entry which is preliminary data.</text>
</comment>
<evidence type="ECO:0000259" key="8">
    <source>
        <dbReference type="Pfam" id="PF01895"/>
    </source>
</evidence>
<comment type="similarity">
    <text evidence="2 7">Belongs to the PhoU family.</text>
</comment>
<organism evidence="9 10">
    <name type="scientific">Methanothermobacter tenebrarum</name>
    <dbReference type="NCBI Taxonomy" id="680118"/>
    <lineage>
        <taxon>Archaea</taxon>
        <taxon>Methanobacteriati</taxon>
        <taxon>Methanobacteriota</taxon>
        <taxon>Methanomada group</taxon>
        <taxon>Methanobacteria</taxon>
        <taxon>Methanobacteriales</taxon>
        <taxon>Methanobacteriaceae</taxon>
        <taxon>Methanothermobacter</taxon>
    </lineage>
</organism>
<feature type="domain" description="PhoU" evidence="8">
    <location>
        <begin position="22"/>
        <end position="108"/>
    </location>
</feature>
<name>A0A328PBN5_9EURY</name>
<dbReference type="InterPro" id="IPR026022">
    <property type="entry name" value="PhoU_dom"/>
</dbReference>
<dbReference type="GO" id="GO:0045936">
    <property type="term" value="P:negative regulation of phosphate metabolic process"/>
    <property type="evidence" value="ECO:0007669"/>
    <property type="project" value="InterPro"/>
</dbReference>
<dbReference type="InterPro" id="IPR028366">
    <property type="entry name" value="PhoU"/>
</dbReference>
<evidence type="ECO:0000256" key="6">
    <source>
        <dbReference type="ARBA" id="ARBA00022592"/>
    </source>
</evidence>
<keyword evidence="4 7" id="KW-0813">Transport</keyword>
<dbReference type="NCBIfam" id="TIGR02135">
    <property type="entry name" value="phoU_full"/>
    <property type="match status" value="1"/>
</dbReference>
<evidence type="ECO:0000256" key="5">
    <source>
        <dbReference type="ARBA" id="ARBA00022490"/>
    </source>
</evidence>
<dbReference type="AlphaFoldDB" id="A0A328PBN5"/>
<evidence type="ECO:0000313" key="10">
    <source>
        <dbReference type="Proteomes" id="UP000249782"/>
    </source>
</evidence>
<evidence type="ECO:0000256" key="3">
    <source>
        <dbReference type="ARBA" id="ARBA00011738"/>
    </source>
</evidence>
<dbReference type="FunFam" id="1.20.58.220:FF:000004">
    <property type="entry name" value="Phosphate-specific transport system accessory protein PhoU"/>
    <property type="match status" value="1"/>
</dbReference>
<dbReference type="InterPro" id="IPR038078">
    <property type="entry name" value="PhoU-like_sf"/>
</dbReference>
<proteinExistence type="inferred from homology"/>
<comment type="subunit">
    <text evidence="3 7">Homodimer.</text>
</comment>
<sequence>MEKKYPRILFRKRLKDLRKDVEKVAQKTLETHKKSTNLLFDFDKKRKEEVISASKEIDDMVFNLERKCISLIAAEQPVAKDLRFIEACIKVGSHLKRIGYLAADIAEYSENIKDEEIPKKPLEDLMHMADFVQMMLSKGIYSFLDQNIEMAKELRHDDDKVDDLFDQTLEHVTISMFKDKEAINYLVNLLFIARFLERVADRAVSIADRTIFMITCEKP</sequence>
<dbReference type="SUPFAM" id="SSF109755">
    <property type="entry name" value="PhoU-like"/>
    <property type="match status" value="1"/>
</dbReference>
<dbReference type="GO" id="GO:0006817">
    <property type="term" value="P:phosphate ion transport"/>
    <property type="evidence" value="ECO:0007669"/>
    <property type="project" value="UniProtKB-KW"/>
</dbReference>
<evidence type="ECO:0000256" key="1">
    <source>
        <dbReference type="ARBA" id="ARBA00004496"/>
    </source>
</evidence>
<dbReference type="Proteomes" id="UP000249782">
    <property type="component" value="Unassembled WGS sequence"/>
</dbReference>
<keyword evidence="5 7" id="KW-0963">Cytoplasm</keyword>
<dbReference type="RefSeq" id="WP_112093807.1">
    <property type="nucleotide sequence ID" value="NZ_QLOE01000004.1"/>
</dbReference>
<dbReference type="PIRSF" id="PIRSF003107">
    <property type="entry name" value="PhoU"/>
    <property type="match status" value="1"/>
</dbReference>
<comment type="function">
    <text evidence="7">Plays a role in the regulation of phosphate uptake.</text>
</comment>